<dbReference type="PANTHER" id="PTHR30177:SF33">
    <property type="entry name" value="POSSIBLE OSMOPROTECTANT (GLYCINE BETAINE_CARNITINE_CHOLINE_L-PROLINE) TRANSPORT INTEGRAL MEMBRANE PROTEIN ABC TRANSPORTER PROZ"/>
    <property type="match status" value="1"/>
</dbReference>
<dbReference type="OrthoDB" id="5244012at2"/>
<protein>
    <submittedName>
        <fullName evidence="8">Osmoprotectant transport system permease protein</fullName>
    </submittedName>
</protein>
<dbReference type="AlphaFoldDB" id="A0A660CF40"/>
<evidence type="ECO:0000256" key="2">
    <source>
        <dbReference type="ARBA" id="ARBA00022448"/>
    </source>
</evidence>
<name>A0A660CF40_9PSEU</name>
<evidence type="ECO:0000313" key="8">
    <source>
        <dbReference type="EMBL" id="TWH20487.1"/>
    </source>
</evidence>
<dbReference type="Gene3D" id="1.10.3720.10">
    <property type="entry name" value="MetI-like"/>
    <property type="match status" value="1"/>
</dbReference>
<keyword evidence="3 6" id="KW-0812">Transmembrane</keyword>
<dbReference type="Proteomes" id="UP000317303">
    <property type="component" value="Unassembled WGS sequence"/>
</dbReference>
<evidence type="ECO:0000313" key="9">
    <source>
        <dbReference type="Proteomes" id="UP000317303"/>
    </source>
</evidence>
<feature type="transmembrane region" description="Helical" evidence="6">
    <location>
        <begin position="29"/>
        <end position="50"/>
    </location>
</feature>
<dbReference type="SUPFAM" id="SSF161098">
    <property type="entry name" value="MetI-like"/>
    <property type="match status" value="1"/>
</dbReference>
<accession>A0A660CF40</accession>
<keyword evidence="5 6" id="KW-0472">Membrane</keyword>
<comment type="subcellular location">
    <subcellularLocation>
        <location evidence="6">Cell membrane</location>
        <topology evidence="6">Multi-pass membrane protein</topology>
    </subcellularLocation>
    <subcellularLocation>
        <location evidence="1">Membrane</location>
        <topology evidence="1">Multi-pass membrane protein</topology>
    </subcellularLocation>
</comment>
<feature type="transmembrane region" description="Helical" evidence="6">
    <location>
        <begin position="57"/>
        <end position="83"/>
    </location>
</feature>
<dbReference type="PANTHER" id="PTHR30177">
    <property type="entry name" value="GLYCINE BETAINE/L-PROLINE TRANSPORT SYSTEM PERMEASE PROTEIN PROW"/>
    <property type="match status" value="1"/>
</dbReference>
<keyword evidence="2 6" id="KW-0813">Transport</keyword>
<feature type="transmembrane region" description="Helical" evidence="6">
    <location>
        <begin position="151"/>
        <end position="174"/>
    </location>
</feature>
<evidence type="ECO:0000256" key="5">
    <source>
        <dbReference type="ARBA" id="ARBA00023136"/>
    </source>
</evidence>
<reference evidence="8 9" key="1">
    <citation type="submission" date="2019-07" db="EMBL/GenBank/DDBJ databases">
        <title>R&amp;d 2014.</title>
        <authorList>
            <person name="Klenk H.-P."/>
        </authorList>
    </citation>
    <scope>NUCLEOTIDE SEQUENCE [LARGE SCALE GENOMIC DNA]</scope>
    <source>
        <strain evidence="8 9">DSM 43194</strain>
    </source>
</reference>
<organism evidence="8 9">
    <name type="scientific">Prauserella rugosa</name>
    <dbReference type="NCBI Taxonomy" id="43354"/>
    <lineage>
        <taxon>Bacteria</taxon>
        <taxon>Bacillati</taxon>
        <taxon>Actinomycetota</taxon>
        <taxon>Actinomycetes</taxon>
        <taxon>Pseudonocardiales</taxon>
        <taxon>Pseudonocardiaceae</taxon>
        <taxon>Prauserella</taxon>
    </lineage>
</organism>
<dbReference type="PROSITE" id="PS50928">
    <property type="entry name" value="ABC_TM1"/>
    <property type="match status" value="1"/>
</dbReference>
<feature type="transmembrane region" description="Helical" evidence="6">
    <location>
        <begin position="89"/>
        <end position="110"/>
    </location>
</feature>
<evidence type="ECO:0000256" key="4">
    <source>
        <dbReference type="ARBA" id="ARBA00022989"/>
    </source>
</evidence>
<gene>
    <name evidence="8" type="ORF">JD82_02333</name>
</gene>
<evidence type="ECO:0000256" key="1">
    <source>
        <dbReference type="ARBA" id="ARBA00004141"/>
    </source>
</evidence>
<dbReference type="GO" id="GO:0055085">
    <property type="term" value="P:transmembrane transport"/>
    <property type="evidence" value="ECO:0007669"/>
    <property type="project" value="InterPro"/>
</dbReference>
<dbReference type="InterPro" id="IPR000515">
    <property type="entry name" value="MetI-like"/>
</dbReference>
<feature type="domain" description="ABC transmembrane type-1" evidence="7">
    <location>
        <begin position="25"/>
        <end position="204"/>
    </location>
</feature>
<dbReference type="InterPro" id="IPR051204">
    <property type="entry name" value="ABC_transp_perm/SBD"/>
</dbReference>
<dbReference type="EMBL" id="VLJV01000001">
    <property type="protein sequence ID" value="TWH20487.1"/>
    <property type="molecule type" value="Genomic_DNA"/>
</dbReference>
<keyword evidence="9" id="KW-1185">Reference proteome</keyword>
<feature type="transmembrane region" description="Helical" evidence="6">
    <location>
        <begin position="186"/>
        <end position="207"/>
    </location>
</feature>
<comment type="caution">
    <text evidence="8">The sequence shown here is derived from an EMBL/GenBank/DDBJ whole genome shotgun (WGS) entry which is preliminary data.</text>
</comment>
<dbReference type="Pfam" id="PF00528">
    <property type="entry name" value="BPD_transp_1"/>
    <property type="match status" value="1"/>
</dbReference>
<comment type="similarity">
    <text evidence="6">Belongs to the binding-protein-dependent transport system permease family.</text>
</comment>
<evidence type="ECO:0000256" key="3">
    <source>
        <dbReference type="ARBA" id="ARBA00022692"/>
    </source>
</evidence>
<dbReference type="GO" id="GO:0031460">
    <property type="term" value="P:glycine betaine transport"/>
    <property type="evidence" value="ECO:0007669"/>
    <property type="project" value="TreeGrafter"/>
</dbReference>
<evidence type="ECO:0000259" key="7">
    <source>
        <dbReference type="PROSITE" id="PS50928"/>
    </source>
</evidence>
<sequence length="228" mass="23057">MIPETFAWFGDAANWSGPGGVPTRLAEHVGYVALALAVAFVIAVPVGLLVGHTGRGAVLLVGTGNIVRALPTLGVVTLFFLLLADSTPAALVGLVVLAVPPIMAGAYAGVQAVDPHVTDAASGVGMRGMQRLWQVEVPIALPLLLGGVRNAVLQLVATAAVAAYVGLGGLGRYLMDGLAILDYGEVVAGAVFTAALAVVLDLLLAGLQRVLVPRGVRLAELATSKGST</sequence>
<dbReference type="GO" id="GO:0005886">
    <property type="term" value="C:plasma membrane"/>
    <property type="evidence" value="ECO:0007669"/>
    <property type="project" value="UniProtKB-SubCell"/>
</dbReference>
<dbReference type="InterPro" id="IPR035906">
    <property type="entry name" value="MetI-like_sf"/>
</dbReference>
<evidence type="ECO:0000256" key="6">
    <source>
        <dbReference type="RuleBase" id="RU363032"/>
    </source>
</evidence>
<dbReference type="RefSeq" id="WP_030533101.1">
    <property type="nucleotide sequence ID" value="NZ_JOIJ01000011.1"/>
</dbReference>
<proteinExistence type="inferred from homology"/>
<keyword evidence="4 6" id="KW-1133">Transmembrane helix</keyword>